<keyword evidence="1" id="KW-0472">Membrane</keyword>
<protein>
    <submittedName>
        <fullName evidence="2">Iron-regulated membrane protein</fullName>
    </submittedName>
</protein>
<feature type="transmembrane region" description="Helical" evidence="1">
    <location>
        <begin position="338"/>
        <end position="366"/>
    </location>
</feature>
<feature type="transmembrane region" description="Helical" evidence="1">
    <location>
        <begin position="193"/>
        <end position="216"/>
    </location>
</feature>
<dbReference type="PANTHER" id="PTHR34219">
    <property type="entry name" value="IRON-REGULATED INNER MEMBRANE PROTEIN-RELATED"/>
    <property type="match status" value="1"/>
</dbReference>
<dbReference type="EMBL" id="JAUSUL010000002">
    <property type="protein sequence ID" value="MDQ0315712.1"/>
    <property type="molecule type" value="Genomic_DNA"/>
</dbReference>
<organism evidence="2 3">
    <name type="scientific">Amorphus orientalis</name>
    <dbReference type="NCBI Taxonomy" id="649198"/>
    <lineage>
        <taxon>Bacteria</taxon>
        <taxon>Pseudomonadati</taxon>
        <taxon>Pseudomonadota</taxon>
        <taxon>Alphaproteobacteria</taxon>
        <taxon>Hyphomicrobiales</taxon>
        <taxon>Amorphaceae</taxon>
        <taxon>Amorphus</taxon>
    </lineage>
</organism>
<evidence type="ECO:0000256" key="1">
    <source>
        <dbReference type="SAM" id="Phobius"/>
    </source>
</evidence>
<keyword evidence="1" id="KW-0812">Transmembrane</keyword>
<keyword evidence="1" id="KW-1133">Transmembrane helix</keyword>
<dbReference type="PANTHER" id="PTHR34219:SF3">
    <property type="entry name" value="BLL7967 PROTEIN"/>
    <property type="match status" value="1"/>
</dbReference>
<reference evidence="2" key="1">
    <citation type="submission" date="2023-07" db="EMBL/GenBank/DDBJ databases">
        <title>Genomic Encyclopedia of Type Strains, Phase IV (KMG-IV): sequencing the most valuable type-strain genomes for metagenomic binning, comparative biology and taxonomic classification.</title>
        <authorList>
            <person name="Goeker M."/>
        </authorList>
    </citation>
    <scope>NUCLEOTIDE SEQUENCE</scope>
    <source>
        <strain evidence="2">DSM 21202</strain>
    </source>
</reference>
<gene>
    <name evidence="2" type="ORF">J2S73_002169</name>
</gene>
<keyword evidence="3" id="KW-1185">Reference proteome</keyword>
<feature type="transmembrane region" description="Helical" evidence="1">
    <location>
        <begin position="139"/>
        <end position="160"/>
    </location>
</feature>
<evidence type="ECO:0000313" key="3">
    <source>
        <dbReference type="Proteomes" id="UP001229244"/>
    </source>
</evidence>
<dbReference type="RefSeq" id="WP_306885534.1">
    <property type="nucleotide sequence ID" value="NZ_JAUSUL010000002.1"/>
</dbReference>
<accession>A0AAE3VPH3</accession>
<name>A0AAE3VPH3_9HYPH</name>
<feature type="transmembrane region" description="Helical" evidence="1">
    <location>
        <begin position="12"/>
        <end position="34"/>
    </location>
</feature>
<proteinExistence type="predicted"/>
<sequence length="385" mass="41441">MPFRRLVFWSHLIVATVTGLVILFLAVTGLLLTYERQIVAAAEARAFTVPADGRPALSADELAIHAAGALGPGSSLVFGRDPQGPVKATAGRGKQVFLDPFTGAVLGTGAERIEAFFGTVEHLHRWFALDGDARAAGRAVIDAANLAFLFILMSGVYLWWPRRWRWPLLKTHLTLRRNLPTAKARDYNWHHAFGIWAAAPLLLIVVSGVVFSYPWANRLVFALYGEEAPQGRRGPPVPAPVQPANAGAPAAPVSLDTVLAAAKTVDPDWRTITLGLPAPSDSSVRVTIDAGNGAQADLRTDAVISRNAGHILSTAGADQLSPGRRARVWLRFIHTGEVYGIVGQTVAGLASLAAVLLVWTGLSLAWRRLIWPLTRRKARQAAAVR</sequence>
<dbReference type="Pfam" id="PF03929">
    <property type="entry name" value="PepSY_TM"/>
    <property type="match status" value="1"/>
</dbReference>
<dbReference type="AlphaFoldDB" id="A0AAE3VPH3"/>
<dbReference type="InterPro" id="IPR005625">
    <property type="entry name" value="PepSY-ass_TM"/>
</dbReference>
<evidence type="ECO:0000313" key="2">
    <source>
        <dbReference type="EMBL" id="MDQ0315712.1"/>
    </source>
</evidence>
<comment type="caution">
    <text evidence="2">The sequence shown here is derived from an EMBL/GenBank/DDBJ whole genome shotgun (WGS) entry which is preliminary data.</text>
</comment>
<dbReference type="Proteomes" id="UP001229244">
    <property type="component" value="Unassembled WGS sequence"/>
</dbReference>